<sequence>MCSPNSKGQIKGVKNGKDSPKVMESKVKKPPHVEIHDDEEEKEEWDEKDKVEYEMNKQFEKLTAETMAMREKMEKMQLAFHKVQGMDDYLYNMGGMSSKAPIALPSKFKISDAKKFDGTGDLKQHDYSKGFGRS</sequence>
<dbReference type="EMBL" id="JAZDWU010000187">
    <property type="protein sequence ID" value="KAK9981940.1"/>
    <property type="molecule type" value="Genomic_DNA"/>
</dbReference>
<organism evidence="3 4">
    <name type="scientific">Lithocarpus litseifolius</name>
    <dbReference type="NCBI Taxonomy" id="425828"/>
    <lineage>
        <taxon>Eukaryota</taxon>
        <taxon>Viridiplantae</taxon>
        <taxon>Streptophyta</taxon>
        <taxon>Embryophyta</taxon>
        <taxon>Tracheophyta</taxon>
        <taxon>Spermatophyta</taxon>
        <taxon>Magnoliopsida</taxon>
        <taxon>eudicotyledons</taxon>
        <taxon>Gunneridae</taxon>
        <taxon>Pentapetalae</taxon>
        <taxon>rosids</taxon>
        <taxon>fabids</taxon>
        <taxon>Fagales</taxon>
        <taxon>Fagaceae</taxon>
        <taxon>Lithocarpus</taxon>
    </lineage>
</organism>
<protein>
    <submittedName>
        <fullName evidence="3">Uncharacterized protein</fullName>
    </submittedName>
</protein>
<gene>
    <name evidence="2" type="ORF">SO802_035192</name>
    <name evidence="3" type="ORF">SO802_035202</name>
</gene>
<proteinExistence type="predicted"/>
<name>A0AAW2BAQ5_9ROSI</name>
<evidence type="ECO:0000313" key="4">
    <source>
        <dbReference type="Proteomes" id="UP001459277"/>
    </source>
</evidence>
<evidence type="ECO:0000313" key="2">
    <source>
        <dbReference type="EMBL" id="KAK9981930.1"/>
    </source>
</evidence>
<accession>A0AAW2BAQ5</accession>
<feature type="compositionally biased region" description="Basic and acidic residues" evidence="1">
    <location>
        <begin position="15"/>
        <end position="35"/>
    </location>
</feature>
<feature type="region of interest" description="Disordered" evidence="1">
    <location>
        <begin position="113"/>
        <end position="134"/>
    </location>
</feature>
<keyword evidence="4" id="KW-1185">Reference proteome</keyword>
<dbReference type="AlphaFoldDB" id="A0AAW2BAQ5"/>
<dbReference type="Proteomes" id="UP001459277">
    <property type="component" value="Unassembled WGS sequence"/>
</dbReference>
<comment type="caution">
    <text evidence="3">The sequence shown here is derived from an EMBL/GenBank/DDBJ whole genome shotgun (WGS) entry which is preliminary data.</text>
</comment>
<feature type="region of interest" description="Disordered" evidence="1">
    <location>
        <begin position="1"/>
        <end position="49"/>
    </location>
</feature>
<evidence type="ECO:0000313" key="3">
    <source>
        <dbReference type="EMBL" id="KAK9981940.1"/>
    </source>
</evidence>
<reference evidence="3 4" key="1">
    <citation type="submission" date="2024-01" db="EMBL/GenBank/DDBJ databases">
        <title>A telomere-to-telomere, gap-free genome of sweet tea (Lithocarpus litseifolius).</title>
        <authorList>
            <person name="Zhou J."/>
        </authorList>
    </citation>
    <scope>NUCLEOTIDE SEQUENCE [LARGE SCALE GENOMIC DNA]</scope>
    <source>
        <strain evidence="3">Zhou-2022a</strain>
        <tissue evidence="3">Leaf</tissue>
    </source>
</reference>
<evidence type="ECO:0000256" key="1">
    <source>
        <dbReference type="SAM" id="MobiDB-lite"/>
    </source>
</evidence>
<dbReference type="EMBL" id="JAZDWU010000187">
    <property type="protein sequence ID" value="KAK9981930.1"/>
    <property type="molecule type" value="Genomic_DNA"/>
</dbReference>
<feature type="compositionally biased region" description="Basic and acidic residues" evidence="1">
    <location>
        <begin position="113"/>
        <end position="128"/>
    </location>
</feature>